<dbReference type="Pfam" id="PF00627">
    <property type="entry name" value="UBA"/>
    <property type="match status" value="1"/>
</dbReference>
<protein>
    <recommendedName>
        <fullName evidence="6">UBA domain-containing protein</fullName>
    </recommendedName>
</protein>
<organism evidence="7 8">
    <name type="scientific">Schistocephalus solidus</name>
    <name type="common">Tapeworm</name>
    <dbReference type="NCBI Taxonomy" id="70667"/>
    <lineage>
        <taxon>Eukaryota</taxon>
        <taxon>Metazoa</taxon>
        <taxon>Spiralia</taxon>
        <taxon>Lophotrochozoa</taxon>
        <taxon>Platyhelminthes</taxon>
        <taxon>Cestoda</taxon>
        <taxon>Eucestoda</taxon>
        <taxon>Diphyllobothriidea</taxon>
        <taxon>Diphyllobothriidae</taxon>
        <taxon>Schistocephalus</taxon>
    </lineage>
</organism>
<dbReference type="SMART" id="SM00165">
    <property type="entry name" value="UBA"/>
    <property type="match status" value="1"/>
</dbReference>
<dbReference type="PANTHER" id="PTHR43066:SF21">
    <property type="entry name" value="UBIQUITIN-ASSOCIATED DOMAIN-CONTAINING PROTEIN 2"/>
    <property type="match status" value="1"/>
</dbReference>
<dbReference type="InterPro" id="IPR035952">
    <property type="entry name" value="Rhomboid-like_sf"/>
</dbReference>
<dbReference type="SUPFAM" id="SSF46934">
    <property type="entry name" value="UBA-like"/>
    <property type="match status" value="1"/>
</dbReference>
<dbReference type="InterPro" id="IPR015940">
    <property type="entry name" value="UBA"/>
</dbReference>
<dbReference type="PANTHER" id="PTHR43066">
    <property type="entry name" value="RHOMBOID-RELATED PROTEIN"/>
    <property type="match status" value="1"/>
</dbReference>
<evidence type="ECO:0000256" key="3">
    <source>
        <dbReference type="ARBA" id="ARBA00022989"/>
    </source>
</evidence>
<keyword evidence="2 5" id="KW-0812">Transmembrane</keyword>
<feature type="domain" description="UBA" evidence="6">
    <location>
        <begin position="241"/>
        <end position="278"/>
    </location>
</feature>
<dbReference type="Proteomes" id="UP000275846">
    <property type="component" value="Unassembled WGS sequence"/>
</dbReference>
<reference evidence="7 8" key="1">
    <citation type="submission" date="2018-11" db="EMBL/GenBank/DDBJ databases">
        <authorList>
            <consortium name="Pathogen Informatics"/>
        </authorList>
    </citation>
    <scope>NUCLEOTIDE SEQUENCE [LARGE SCALE GENOMIC DNA]</scope>
    <source>
        <strain evidence="7 8">NST_G2</strain>
    </source>
</reference>
<feature type="transmembrane region" description="Helical" evidence="5">
    <location>
        <begin position="69"/>
        <end position="94"/>
    </location>
</feature>
<evidence type="ECO:0000259" key="6">
    <source>
        <dbReference type="PROSITE" id="PS50030"/>
    </source>
</evidence>
<dbReference type="PROSITE" id="PS50030">
    <property type="entry name" value="UBA"/>
    <property type="match status" value="1"/>
</dbReference>
<dbReference type="GO" id="GO:0016020">
    <property type="term" value="C:membrane"/>
    <property type="evidence" value="ECO:0007669"/>
    <property type="project" value="UniProtKB-SubCell"/>
</dbReference>
<evidence type="ECO:0000256" key="5">
    <source>
        <dbReference type="SAM" id="Phobius"/>
    </source>
</evidence>
<dbReference type="CDD" id="cd14270">
    <property type="entry name" value="UBA"/>
    <property type="match status" value="1"/>
</dbReference>
<feature type="transmembrane region" description="Helical" evidence="5">
    <location>
        <begin position="138"/>
        <end position="156"/>
    </location>
</feature>
<evidence type="ECO:0000313" key="7">
    <source>
        <dbReference type="EMBL" id="VDL91616.1"/>
    </source>
</evidence>
<sequence>MLLSFLLQMPFSTYRSVFINDLDAVFHDGAIWRSLTSKLAFLETSDLVLGCLLIYYFRIFERRYGARKYMSAILLFAVGTTVLELTLAVLLRLLSFELHYLPSGPFFLIYPFFPACYFDIPRIPLASIFGIPLTGKTFLYLFGFQLVGLAYNYNLYGLQKRVFVPKRTVEAVSNGLGPWLRSTPPATLERPLGATLELQYQEELDRQEQRWMETRRVSMNAAGVGDGWPFGGFRRRIPVYSPSEEEVRTLVEMGFRPDISRRALQQARGDVSEAVAVIQGLMH</sequence>
<dbReference type="AlphaFoldDB" id="A0A3P7CCV2"/>
<dbReference type="OrthoDB" id="272778at2759"/>
<keyword evidence="8" id="KW-1185">Reference proteome</keyword>
<dbReference type="GO" id="GO:0004252">
    <property type="term" value="F:serine-type endopeptidase activity"/>
    <property type="evidence" value="ECO:0007669"/>
    <property type="project" value="TreeGrafter"/>
</dbReference>
<dbReference type="InterPro" id="IPR009060">
    <property type="entry name" value="UBA-like_sf"/>
</dbReference>
<dbReference type="EMBL" id="UYSU01033172">
    <property type="protein sequence ID" value="VDL91616.1"/>
    <property type="molecule type" value="Genomic_DNA"/>
</dbReference>
<name>A0A3P7CCV2_SCHSO</name>
<dbReference type="SUPFAM" id="SSF144091">
    <property type="entry name" value="Rhomboid-like"/>
    <property type="match status" value="1"/>
</dbReference>
<dbReference type="STRING" id="70667.A0A3P7CCV2"/>
<gene>
    <name evidence="7" type="ORF">SSLN_LOCUS5231</name>
</gene>
<feature type="transmembrane region" description="Helical" evidence="5">
    <location>
        <begin position="39"/>
        <end position="57"/>
    </location>
</feature>
<keyword evidence="3 5" id="KW-1133">Transmembrane helix</keyword>
<evidence type="ECO:0000256" key="2">
    <source>
        <dbReference type="ARBA" id="ARBA00022692"/>
    </source>
</evidence>
<evidence type="ECO:0000256" key="4">
    <source>
        <dbReference type="ARBA" id="ARBA00023136"/>
    </source>
</evidence>
<keyword evidence="4 5" id="KW-0472">Membrane</keyword>
<comment type="subcellular location">
    <subcellularLocation>
        <location evidence="1">Membrane</location>
        <topology evidence="1">Multi-pass membrane protein</topology>
    </subcellularLocation>
</comment>
<accession>A0A3P7CCV2</accession>
<evidence type="ECO:0000313" key="8">
    <source>
        <dbReference type="Proteomes" id="UP000275846"/>
    </source>
</evidence>
<dbReference type="Gene3D" id="1.10.8.10">
    <property type="entry name" value="DNA helicase RuvA subunit, C-terminal domain"/>
    <property type="match status" value="1"/>
</dbReference>
<proteinExistence type="predicted"/>
<evidence type="ECO:0000256" key="1">
    <source>
        <dbReference type="ARBA" id="ARBA00004141"/>
    </source>
</evidence>